<gene>
    <name evidence="1" type="ORF">CP960_13280</name>
</gene>
<dbReference type="RefSeq" id="WP_101185947.1">
    <property type="nucleotide sequence ID" value="NZ_CP031218.1"/>
</dbReference>
<dbReference type="EMBL" id="NXIF01000084">
    <property type="protein sequence ID" value="PKI79678.1"/>
    <property type="molecule type" value="Genomic_DNA"/>
</dbReference>
<name>A0A2N1IZF1_9BACT</name>
<dbReference type="KEGG" id="ahs:AHALO_1689"/>
<evidence type="ECO:0000313" key="2">
    <source>
        <dbReference type="Proteomes" id="UP000233248"/>
    </source>
</evidence>
<evidence type="ECO:0000313" key="1">
    <source>
        <dbReference type="EMBL" id="PKI79678.1"/>
    </source>
</evidence>
<protein>
    <submittedName>
        <fullName evidence="1">Uncharacterized protein</fullName>
    </submittedName>
</protein>
<keyword evidence="2" id="KW-1185">Reference proteome</keyword>
<accession>A0A2N1IZF1</accession>
<dbReference type="KEGG" id="ahs:AHALO_1353"/>
<dbReference type="AlphaFoldDB" id="A0A2N1IZF1"/>
<comment type="caution">
    <text evidence="1">The sequence shown here is derived from an EMBL/GenBank/DDBJ whole genome shotgun (WGS) entry which is preliminary data.</text>
</comment>
<dbReference type="Proteomes" id="UP000233248">
    <property type="component" value="Unassembled WGS sequence"/>
</dbReference>
<reference evidence="1 2" key="1">
    <citation type="submission" date="2017-09" db="EMBL/GenBank/DDBJ databases">
        <title>Genomics of the genus Arcobacter.</title>
        <authorList>
            <person name="Perez-Cataluna A."/>
            <person name="Figueras M.J."/>
            <person name="Salas-Masso N."/>
        </authorList>
    </citation>
    <scope>NUCLEOTIDE SEQUENCE [LARGE SCALE GENOMIC DNA]</scope>
    <source>
        <strain evidence="1 2">DSM 18005</strain>
    </source>
</reference>
<organism evidence="1 2">
    <name type="scientific">Malaciobacter halophilus</name>
    <dbReference type="NCBI Taxonomy" id="197482"/>
    <lineage>
        <taxon>Bacteria</taxon>
        <taxon>Pseudomonadati</taxon>
        <taxon>Campylobacterota</taxon>
        <taxon>Epsilonproteobacteria</taxon>
        <taxon>Campylobacterales</taxon>
        <taxon>Arcobacteraceae</taxon>
        <taxon>Malaciobacter</taxon>
    </lineage>
</organism>
<sequence length="134" mass="15492">MAKTANNELQNQDPIQQQKDSVKAYMRKLRANTIVLGADLVELRVQEGKEKLDKETRMPLIDEQTGEAFRWPNKYYAKFAFMGGEVETELSEKKYFEIESQVNMPFYLEGRLTKIRSFGSEIIAPVFSSFELLA</sequence>
<proteinExistence type="predicted"/>